<dbReference type="AlphaFoldDB" id="A0A3E0E1T8"/>
<name>A0A3E0E1T8_9BACT</name>
<accession>A0A3E0E1T8</accession>
<dbReference type="Proteomes" id="UP000256405">
    <property type="component" value="Unassembled WGS sequence"/>
</dbReference>
<dbReference type="RefSeq" id="WP_086539300.1">
    <property type="nucleotide sequence ID" value="NZ_MSSW01000001.1"/>
</dbReference>
<organism evidence="1 2">
    <name type="scientific">Algoriphagus antarcticus</name>
    <dbReference type="NCBI Taxonomy" id="238540"/>
    <lineage>
        <taxon>Bacteria</taxon>
        <taxon>Pseudomonadati</taxon>
        <taxon>Bacteroidota</taxon>
        <taxon>Cytophagia</taxon>
        <taxon>Cytophagales</taxon>
        <taxon>Cyclobacteriaceae</taxon>
        <taxon>Algoriphagus</taxon>
    </lineage>
</organism>
<reference evidence="1 2" key="1">
    <citation type="submission" date="2018-08" db="EMBL/GenBank/DDBJ databases">
        <title>Genomic Encyclopedia of Archaeal and Bacterial Type Strains, Phase II (KMG-II): from individual species to whole genera.</title>
        <authorList>
            <person name="Goeker M."/>
        </authorList>
    </citation>
    <scope>NUCLEOTIDE SEQUENCE [LARGE SCALE GENOMIC DNA]</scope>
    <source>
        <strain evidence="1 2">DSM 15986</strain>
    </source>
</reference>
<sequence length="194" mass="22620">MAKWSESLMEKGKLLVRYISGYKEPDEDGIILESYKSVKIDKSYSKLYSSGLVKLSMMKGVQFTLFMFLCEISKNDGLVWSEKHYYDEFKKWIKRGNNEPFPYTTSTIRKAYAELTKIELLIKLNRGAYRINPVHYWKGSGDHDRVAAVKSLLEGKVIEPWYTDNPKKKDSNKSKTNISFDIRGINFDDDEIEE</sequence>
<comment type="caution">
    <text evidence="1">The sequence shown here is derived from an EMBL/GenBank/DDBJ whole genome shotgun (WGS) entry which is preliminary data.</text>
</comment>
<protein>
    <submittedName>
        <fullName evidence="1">Uncharacterized protein</fullName>
    </submittedName>
</protein>
<keyword evidence="2" id="KW-1185">Reference proteome</keyword>
<evidence type="ECO:0000313" key="2">
    <source>
        <dbReference type="Proteomes" id="UP000256405"/>
    </source>
</evidence>
<dbReference type="EMBL" id="QUNF01000003">
    <property type="protein sequence ID" value="REG92145.1"/>
    <property type="molecule type" value="Genomic_DNA"/>
</dbReference>
<gene>
    <name evidence="1" type="ORF">C8N25_103224</name>
</gene>
<proteinExistence type="predicted"/>
<evidence type="ECO:0000313" key="1">
    <source>
        <dbReference type="EMBL" id="REG92145.1"/>
    </source>
</evidence>